<name>F8JY62_STREN</name>
<dbReference type="HOGENOM" id="CLU_1502620_0_0_11"/>
<dbReference type="eggNOG" id="ENOG5031N8C">
    <property type="taxonomic scope" value="Bacteria"/>
</dbReference>
<keyword evidence="2" id="KW-1185">Reference proteome</keyword>
<accession>G8WPD6</accession>
<organism evidence="1 2">
    <name type="scientific">Streptantibioticus cattleyicolor (strain ATCC 35852 / DSM 46488 / JCM 4925 / NBRC 14057 / NRRL 8057)</name>
    <name type="common">Streptomyces cattleya</name>
    <dbReference type="NCBI Taxonomy" id="1003195"/>
    <lineage>
        <taxon>Bacteria</taxon>
        <taxon>Bacillati</taxon>
        <taxon>Actinomycetota</taxon>
        <taxon>Actinomycetes</taxon>
        <taxon>Kitasatosporales</taxon>
        <taxon>Streptomycetaceae</taxon>
        <taxon>Streptantibioticus</taxon>
    </lineage>
</organism>
<evidence type="ECO:0000313" key="1">
    <source>
        <dbReference type="EMBL" id="AEW94639.1"/>
    </source>
</evidence>
<dbReference type="STRING" id="1003195.SCATT_22680"/>
<dbReference type="AlphaFoldDB" id="F8JY62"/>
<gene>
    <name evidence="1" type="ordered locus">SCATT_22680</name>
</gene>
<proteinExistence type="predicted"/>
<protein>
    <recommendedName>
        <fullName evidence="3">HNH endonuclease</fullName>
    </recommendedName>
</protein>
<dbReference type="OrthoDB" id="4246507at2"/>
<dbReference type="EMBL" id="CP003219">
    <property type="protein sequence ID" value="AEW94639.1"/>
    <property type="molecule type" value="Genomic_DNA"/>
</dbReference>
<dbReference type="PATRIC" id="fig|1003195.11.peg.3797"/>
<sequence>MKIRSDIAALLRDGRSDRSIAAELHCAAETVARARAALGIPKTPRPSTTLAEKWGAHTRPLDGGHLEWTGRRQHGGTPVLVFRGRTYSAARVAYQVRTGRQPDGHVYAECGVEHCVAPEHVEDTAGRTRIREQMRYLAGGQQRPDRCVHGHDQGEHGRLTTDGRHYCQACKRNRKALAA</sequence>
<evidence type="ECO:0000313" key="2">
    <source>
        <dbReference type="Proteomes" id="UP000007842"/>
    </source>
</evidence>
<dbReference type="KEGG" id="scy:SCATT_22680"/>
<accession>F8JY62</accession>
<evidence type="ECO:0008006" key="3">
    <source>
        <dbReference type="Google" id="ProtNLM"/>
    </source>
</evidence>
<dbReference type="RefSeq" id="WP_014143030.1">
    <property type="nucleotide sequence ID" value="NC_016111.1"/>
</dbReference>
<dbReference type="Proteomes" id="UP000007842">
    <property type="component" value="Chromosome"/>
</dbReference>
<reference evidence="2" key="1">
    <citation type="submission" date="2011-12" db="EMBL/GenBank/DDBJ databases">
        <title>Complete genome sequence of Streptomyces cattleya strain DSM 46488.</title>
        <authorList>
            <person name="Ou H.-Y."/>
            <person name="Li P."/>
            <person name="Zhao C."/>
            <person name="O'Hagan D."/>
            <person name="Deng Z."/>
        </authorList>
    </citation>
    <scope>NUCLEOTIDE SEQUENCE [LARGE SCALE GENOMIC DNA]</scope>
    <source>
        <strain evidence="2">ATCC 35852 / DSM 46488 / JCM 4925 / NBRC 14057 / NRRL 8057</strain>
    </source>
</reference>
<dbReference type="KEGG" id="sct:SCAT_2284"/>